<comment type="caution">
    <text evidence="1">The sequence shown here is derived from an EMBL/GenBank/DDBJ whole genome shotgun (WGS) entry which is preliminary data.</text>
</comment>
<sequence length="251" mass="28317">EEKVNEKQGDNRKFESLSTFEQLPKEIMWLIFDHASQSVFDLRLTSRTVSNRIDKYANQETTDPLVDKFTILFHHPRVAGSRLTPGMMKFTITVPTCKSALFELRLKLNRFPFLHGPFPASPYAPFVLGRFRRHYSVAEAESGVRSLSGDADQMKLVVECVGRRIGSVFIRQNTFNVASRVLEGTKFGKLGFSIITNDDVSCLMNAIKLHDVDHLLLYAGDDMSITNQVSFLLGMASLLRSLCIIQRPANA</sequence>
<reference evidence="1" key="1">
    <citation type="submission" date="2023-10" db="EMBL/GenBank/DDBJ databases">
        <title>Genome assembly of Pristionchus species.</title>
        <authorList>
            <person name="Yoshida K."/>
            <person name="Sommer R.J."/>
        </authorList>
    </citation>
    <scope>NUCLEOTIDE SEQUENCE</scope>
    <source>
        <strain evidence="1">RS0144</strain>
    </source>
</reference>
<dbReference type="Proteomes" id="UP001432027">
    <property type="component" value="Unassembled WGS sequence"/>
</dbReference>
<proteinExistence type="predicted"/>
<evidence type="ECO:0000313" key="1">
    <source>
        <dbReference type="EMBL" id="GMT08252.1"/>
    </source>
</evidence>
<dbReference type="EMBL" id="BTSX01000047">
    <property type="protein sequence ID" value="GMT08252.1"/>
    <property type="molecule type" value="Genomic_DNA"/>
</dbReference>
<evidence type="ECO:0000313" key="2">
    <source>
        <dbReference type="Proteomes" id="UP001432027"/>
    </source>
</evidence>
<keyword evidence="2" id="KW-1185">Reference proteome</keyword>
<feature type="non-terminal residue" evidence="1">
    <location>
        <position position="251"/>
    </location>
</feature>
<protein>
    <recommendedName>
        <fullName evidence="3">F-box domain-containing protein</fullName>
    </recommendedName>
</protein>
<evidence type="ECO:0008006" key="3">
    <source>
        <dbReference type="Google" id="ProtNLM"/>
    </source>
</evidence>
<dbReference type="AlphaFoldDB" id="A0AAV5UNT8"/>
<feature type="non-terminal residue" evidence="1">
    <location>
        <position position="1"/>
    </location>
</feature>
<gene>
    <name evidence="1" type="ORF">PENTCL1PPCAC_30426</name>
</gene>
<name>A0AAV5UNT8_9BILA</name>
<accession>A0AAV5UNT8</accession>
<organism evidence="1 2">
    <name type="scientific">Pristionchus entomophagus</name>
    <dbReference type="NCBI Taxonomy" id="358040"/>
    <lineage>
        <taxon>Eukaryota</taxon>
        <taxon>Metazoa</taxon>
        <taxon>Ecdysozoa</taxon>
        <taxon>Nematoda</taxon>
        <taxon>Chromadorea</taxon>
        <taxon>Rhabditida</taxon>
        <taxon>Rhabditina</taxon>
        <taxon>Diplogasteromorpha</taxon>
        <taxon>Diplogasteroidea</taxon>
        <taxon>Neodiplogasteridae</taxon>
        <taxon>Pristionchus</taxon>
    </lineage>
</organism>